<reference evidence="1 2" key="1">
    <citation type="submission" date="2019-09" db="EMBL/GenBank/DDBJ databases">
        <authorList>
            <person name="Cao W.R."/>
        </authorList>
    </citation>
    <scope>NUCLEOTIDE SEQUENCE [LARGE SCALE GENOMIC DNA]</scope>
    <source>
        <strain evidence="2">a4</strain>
    </source>
</reference>
<evidence type="ECO:0008006" key="3">
    <source>
        <dbReference type="Google" id="ProtNLM"/>
    </source>
</evidence>
<comment type="caution">
    <text evidence="1">The sequence shown here is derived from an EMBL/GenBank/DDBJ whole genome shotgun (WGS) entry which is preliminary data.</text>
</comment>
<organism evidence="1 2">
    <name type="scientific">Tenacibaculum aiptasiae</name>
    <dbReference type="NCBI Taxonomy" id="426481"/>
    <lineage>
        <taxon>Bacteria</taxon>
        <taxon>Pseudomonadati</taxon>
        <taxon>Bacteroidota</taxon>
        <taxon>Flavobacteriia</taxon>
        <taxon>Flavobacteriales</taxon>
        <taxon>Flavobacteriaceae</taxon>
        <taxon>Tenacibaculum</taxon>
    </lineage>
</organism>
<keyword evidence="2" id="KW-1185">Reference proteome</keyword>
<dbReference type="SUPFAM" id="SSF55961">
    <property type="entry name" value="Bet v1-like"/>
    <property type="match status" value="1"/>
</dbReference>
<dbReference type="Proteomes" id="UP000467305">
    <property type="component" value="Unassembled WGS sequence"/>
</dbReference>
<proteinExistence type="predicted"/>
<protein>
    <recommendedName>
        <fullName evidence="3">SRPBCC family protein</fullName>
    </recommendedName>
</protein>
<accession>A0A7J5AS69</accession>
<evidence type="ECO:0000313" key="1">
    <source>
        <dbReference type="EMBL" id="KAB1160476.1"/>
    </source>
</evidence>
<dbReference type="EMBL" id="WAAU01000003">
    <property type="protein sequence ID" value="KAB1160476.1"/>
    <property type="molecule type" value="Genomic_DNA"/>
</dbReference>
<evidence type="ECO:0000313" key="2">
    <source>
        <dbReference type="Proteomes" id="UP000467305"/>
    </source>
</evidence>
<dbReference type="AlphaFoldDB" id="A0A7J5AS69"/>
<sequence>MKKKNYKNMKFFSGYKQKYICNEITLNSSPEQIWKEITDVMVNKFPYPIFLSILGVPKPVSAKVIKEGVGGYRVAHFSNDAEFQQEILEWDLHKKYRFSFNASDNFKVGHVMNLSNGPFEIKTGGYQLTRKSNGVLLELSSNYKLKGFIGFILHLPFRFVTYKFQKHLLKAIKTNCK</sequence>
<gene>
    <name evidence="1" type="ORF">F7018_00950</name>
</gene>
<dbReference type="RefSeq" id="WP_150898105.1">
    <property type="nucleotide sequence ID" value="NZ_WAAU01000003.1"/>
</dbReference>
<name>A0A7J5AS69_9FLAO</name>
<dbReference type="OrthoDB" id="118637at2"/>